<dbReference type="Gene3D" id="1.10.101.10">
    <property type="entry name" value="PGBD-like superfamily/PGBD"/>
    <property type="match status" value="1"/>
</dbReference>
<evidence type="ECO:0000313" key="3">
    <source>
        <dbReference type="Proteomes" id="UP001161094"/>
    </source>
</evidence>
<dbReference type="Proteomes" id="UP001161094">
    <property type="component" value="Unassembled WGS sequence"/>
</dbReference>
<feature type="domain" description="Peptidoglycan binding-like" evidence="1">
    <location>
        <begin position="16"/>
        <end position="70"/>
    </location>
</feature>
<evidence type="ECO:0000313" key="2">
    <source>
        <dbReference type="EMBL" id="MDH0737341.1"/>
    </source>
</evidence>
<dbReference type="AlphaFoldDB" id="A0AA42LPU7"/>
<gene>
    <name evidence="2" type="ORF">N5D93_16130</name>
</gene>
<organism evidence="2 3">
    <name type="scientific">Achromobacter spanius</name>
    <dbReference type="NCBI Taxonomy" id="217203"/>
    <lineage>
        <taxon>Bacteria</taxon>
        <taxon>Pseudomonadati</taxon>
        <taxon>Pseudomonadota</taxon>
        <taxon>Betaproteobacteria</taxon>
        <taxon>Burkholderiales</taxon>
        <taxon>Alcaligenaceae</taxon>
        <taxon>Achromobacter</taxon>
    </lineage>
</organism>
<dbReference type="InterPro" id="IPR036365">
    <property type="entry name" value="PGBD-like_sf"/>
</dbReference>
<reference evidence="2" key="1">
    <citation type="submission" date="2022-09" db="EMBL/GenBank/DDBJ databases">
        <title>Intensive care unit water sources are persistently colonized with multi-drug resistant bacteria and are the site of extensive horizontal gene transfer of antibiotic resistance genes.</title>
        <authorList>
            <person name="Diorio-Toth L."/>
        </authorList>
    </citation>
    <scope>NUCLEOTIDE SEQUENCE</scope>
    <source>
        <strain evidence="2">GD03843</strain>
    </source>
</reference>
<proteinExistence type="predicted"/>
<dbReference type="Pfam" id="PF01471">
    <property type="entry name" value="PG_binding_1"/>
    <property type="match status" value="1"/>
</dbReference>
<dbReference type="InterPro" id="IPR036366">
    <property type="entry name" value="PGBDSf"/>
</dbReference>
<protein>
    <submittedName>
        <fullName evidence="2">Peptidoglycan-binding protein</fullName>
    </submittedName>
</protein>
<dbReference type="EMBL" id="JAOCDZ010000010">
    <property type="protein sequence ID" value="MDH0737341.1"/>
    <property type="molecule type" value="Genomic_DNA"/>
</dbReference>
<accession>A0AA42LPU7</accession>
<dbReference type="SUPFAM" id="SSF47090">
    <property type="entry name" value="PGBD-like"/>
    <property type="match status" value="1"/>
</dbReference>
<name>A0AA42LPU7_9BURK</name>
<sequence>MSDYGTRLLSKGMLGVDVEELQIRLAGFRGTLPDGEFGPGTELQVTKFQSDVMGQSAPNGIADRSTLKAIDSFADRFPIDFARLKCQCGKCAGFGRGNFKGKYLGNQAAEAFHLYEYPGIHRMLLWAVRAAYFYMPEHRFSFSSGYRCAVDNRQNHRNTTNHCGKAVDLDVRVEAGETKQDDVVKCHEIRGKLIELSNAQIGWAAKNRKSLEPDNVAPTWVHYDVRSYDARYLADHYFCTDLIGLNARAPISF</sequence>
<dbReference type="RefSeq" id="WP_279995836.1">
    <property type="nucleotide sequence ID" value="NZ_JAOCDZ010000010.1"/>
</dbReference>
<dbReference type="InterPro" id="IPR002477">
    <property type="entry name" value="Peptidoglycan-bd-like"/>
</dbReference>
<evidence type="ECO:0000259" key="1">
    <source>
        <dbReference type="Pfam" id="PF01471"/>
    </source>
</evidence>
<comment type="caution">
    <text evidence="2">The sequence shown here is derived from an EMBL/GenBank/DDBJ whole genome shotgun (WGS) entry which is preliminary data.</text>
</comment>